<dbReference type="AlphaFoldDB" id="A0AA88SWN0"/>
<proteinExistence type="predicted"/>
<reference evidence="1" key="1">
    <citation type="submission" date="2023-08" db="EMBL/GenBank/DDBJ databases">
        <title>Pelteobagrus vachellii genome.</title>
        <authorList>
            <person name="Liu H."/>
        </authorList>
    </citation>
    <scope>NUCLEOTIDE SEQUENCE</scope>
    <source>
        <strain evidence="1">PRFRI_2022a</strain>
        <tissue evidence="1">Muscle</tissue>
    </source>
</reference>
<sequence length="91" mass="10148">MTPILLEVLMTMSQTSEQVAMKPLTQPLRKLRLGHSRCLMAEIINKADESLGGWWWLLPGQTAFFSVSQHDFMLVSAVSGGGLAELIQWSM</sequence>
<name>A0AA88SWN0_TACVA</name>
<evidence type="ECO:0000313" key="2">
    <source>
        <dbReference type="Proteomes" id="UP001187315"/>
    </source>
</evidence>
<accession>A0AA88SWN0</accession>
<dbReference type="Proteomes" id="UP001187315">
    <property type="component" value="Unassembled WGS sequence"/>
</dbReference>
<evidence type="ECO:0000313" key="1">
    <source>
        <dbReference type="EMBL" id="KAK2845525.1"/>
    </source>
</evidence>
<organism evidence="1 2">
    <name type="scientific">Tachysurus vachellii</name>
    <name type="common">Darkbarbel catfish</name>
    <name type="synonym">Pelteobagrus vachellii</name>
    <dbReference type="NCBI Taxonomy" id="175792"/>
    <lineage>
        <taxon>Eukaryota</taxon>
        <taxon>Metazoa</taxon>
        <taxon>Chordata</taxon>
        <taxon>Craniata</taxon>
        <taxon>Vertebrata</taxon>
        <taxon>Euteleostomi</taxon>
        <taxon>Actinopterygii</taxon>
        <taxon>Neopterygii</taxon>
        <taxon>Teleostei</taxon>
        <taxon>Ostariophysi</taxon>
        <taxon>Siluriformes</taxon>
        <taxon>Bagridae</taxon>
        <taxon>Tachysurus</taxon>
    </lineage>
</organism>
<protein>
    <submittedName>
        <fullName evidence="1">Uncharacterized protein</fullName>
    </submittedName>
</protein>
<gene>
    <name evidence="1" type="ORF">Q7C36_010379</name>
</gene>
<keyword evidence="2" id="KW-1185">Reference proteome</keyword>
<comment type="caution">
    <text evidence="1">The sequence shown here is derived from an EMBL/GenBank/DDBJ whole genome shotgun (WGS) entry which is preliminary data.</text>
</comment>
<dbReference type="EMBL" id="JAVHJS010000010">
    <property type="protein sequence ID" value="KAK2845525.1"/>
    <property type="molecule type" value="Genomic_DNA"/>
</dbReference>